<evidence type="ECO:0000259" key="2">
    <source>
        <dbReference type="PROSITE" id="PS51178"/>
    </source>
</evidence>
<evidence type="ECO:0000313" key="3">
    <source>
        <dbReference type="EMBL" id="ORC33892.1"/>
    </source>
</evidence>
<dbReference type="InterPro" id="IPR005543">
    <property type="entry name" value="PASTA_dom"/>
</dbReference>
<dbReference type="Proteomes" id="UP000192343">
    <property type="component" value="Unassembled WGS sequence"/>
</dbReference>
<proteinExistence type="predicted"/>
<keyword evidence="1" id="KW-1133">Transmembrane helix</keyword>
<name>A0A1Y1RWC0_9SPIO</name>
<comment type="caution">
    <text evidence="3">The sequence shown here is derived from an EMBL/GenBank/DDBJ whole genome shotgun (WGS) entry which is preliminary data.</text>
</comment>
<dbReference type="STRING" id="1963862.B4O97_14620"/>
<accession>A0A1Y1RWC0</accession>
<organism evidence="3 4">
    <name type="scientific">Marispirochaeta aestuarii</name>
    <dbReference type="NCBI Taxonomy" id="1963862"/>
    <lineage>
        <taxon>Bacteria</taxon>
        <taxon>Pseudomonadati</taxon>
        <taxon>Spirochaetota</taxon>
        <taxon>Spirochaetia</taxon>
        <taxon>Spirochaetales</taxon>
        <taxon>Spirochaetaceae</taxon>
        <taxon>Marispirochaeta</taxon>
    </lineage>
</organism>
<evidence type="ECO:0000313" key="4">
    <source>
        <dbReference type="Proteomes" id="UP000192343"/>
    </source>
</evidence>
<protein>
    <recommendedName>
        <fullName evidence="2">PASTA domain-containing protein</fullName>
    </recommendedName>
</protein>
<dbReference type="Gene3D" id="3.30.10.20">
    <property type="match status" value="3"/>
</dbReference>
<sequence>MAYGGSKDRFLEEPMKNFMAKLRSLLPRESDSPEHRYFKTVIFLALGTIVLMLLAGFVTFMVTIRGPEQTMVPNVVGNDLENALVSLQEKELYPHIQLRYSSTPADKGTVLEQDPNPGAIVKAKSKIVLRVSKGSIIERIDNYVGWNIEDLEIHLKSLVSVHGPMLSIKEPVQRIFNELSEGTIISQSPEPGTEITSQTALELVVSRGPQTGTILVRDYTDMPYIEAVESLIRQNIYFTVSARDADENEKAGIVVSQNPAPDSDVPRESLHQLVITRPEDIPEGHVFGILEKSLPNYSIPANITIDAVSPEGVRETRLELRHKGGLLSVPYLEPENTVLLILIEGTERIRFTVKKEE</sequence>
<dbReference type="EMBL" id="MWQY01000017">
    <property type="protein sequence ID" value="ORC33892.1"/>
    <property type="molecule type" value="Genomic_DNA"/>
</dbReference>
<keyword evidence="4" id="KW-1185">Reference proteome</keyword>
<dbReference type="Pfam" id="PF03793">
    <property type="entry name" value="PASTA"/>
    <property type="match status" value="3"/>
</dbReference>
<feature type="transmembrane region" description="Helical" evidence="1">
    <location>
        <begin position="41"/>
        <end position="64"/>
    </location>
</feature>
<reference evidence="3 4" key="1">
    <citation type="submission" date="2017-03" db="EMBL/GenBank/DDBJ databases">
        <title>Draft Genome sequence of Marispirochaeta sp. strain JC444.</title>
        <authorList>
            <person name="Shivani Y."/>
            <person name="Subhash Y."/>
            <person name="Sasikala C."/>
            <person name="Ramana C."/>
        </authorList>
    </citation>
    <scope>NUCLEOTIDE SEQUENCE [LARGE SCALE GENOMIC DNA]</scope>
    <source>
        <strain evidence="3 4">JC444</strain>
    </source>
</reference>
<keyword evidence="1" id="KW-0812">Transmembrane</keyword>
<dbReference type="CDD" id="cd06577">
    <property type="entry name" value="PASTA_pknB"/>
    <property type="match status" value="3"/>
</dbReference>
<evidence type="ECO:0000256" key="1">
    <source>
        <dbReference type="SAM" id="Phobius"/>
    </source>
</evidence>
<feature type="domain" description="PASTA" evidence="2">
    <location>
        <begin position="66"/>
        <end position="133"/>
    </location>
</feature>
<dbReference type="AlphaFoldDB" id="A0A1Y1RWC0"/>
<dbReference type="PROSITE" id="PS51178">
    <property type="entry name" value="PASTA"/>
    <property type="match status" value="1"/>
</dbReference>
<keyword evidence="1" id="KW-0472">Membrane</keyword>
<dbReference type="SMART" id="SM00740">
    <property type="entry name" value="PASTA"/>
    <property type="match status" value="3"/>
</dbReference>
<gene>
    <name evidence="3" type="ORF">B4O97_14620</name>
</gene>